<gene>
    <name evidence="1" type="ORF">APZ42_019361</name>
</gene>
<keyword evidence="2" id="KW-1185">Reference proteome</keyword>
<dbReference type="PANTHER" id="PTHR31569">
    <property type="entry name" value="SWIM-TYPE DOMAIN-CONTAINING PROTEIN"/>
    <property type="match status" value="1"/>
</dbReference>
<dbReference type="EMBL" id="LRGB01000915">
    <property type="protein sequence ID" value="KZS15278.1"/>
    <property type="molecule type" value="Genomic_DNA"/>
</dbReference>
<comment type="caution">
    <text evidence="1">The sequence shown here is derived from an EMBL/GenBank/DDBJ whole genome shotgun (WGS) entry which is preliminary data.</text>
</comment>
<name>A0A0P5BXU1_9CRUS</name>
<evidence type="ECO:0000313" key="1">
    <source>
        <dbReference type="EMBL" id="KZS15278.1"/>
    </source>
</evidence>
<dbReference type="InterPro" id="IPR052579">
    <property type="entry name" value="Zinc_finger_SWIM"/>
</dbReference>
<organism evidence="1 2">
    <name type="scientific">Daphnia magna</name>
    <dbReference type="NCBI Taxonomy" id="35525"/>
    <lineage>
        <taxon>Eukaryota</taxon>
        <taxon>Metazoa</taxon>
        <taxon>Ecdysozoa</taxon>
        <taxon>Arthropoda</taxon>
        <taxon>Crustacea</taxon>
        <taxon>Branchiopoda</taxon>
        <taxon>Diplostraca</taxon>
        <taxon>Cladocera</taxon>
        <taxon>Anomopoda</taxon>
        <taxon>Daphniidae</taxon>
        <taxon>Daphnia</taxon>
    </lineage>
</organism>
<protein>
    <submittedName>
        <fullName evidence="1">Uncharacterized protein</fullName>
    </submittedName>
</protein>
<dbReference type="Proteomes" id="UP000076858">
    <property type="component" value="Unassembled WGS sequence"/>
</dbReference>
<proteinExistence type="predicted"/>
<accession>A0A0P5BXU1</accession>
<sequence length="308" mass="34919">MSASPSPPLHVWNCDVEKLKDSMMQNFLVTSSCDKRWTETAETVGSCSLENNQNNRLLELNCIKCDRNRLGSSETRKQHEELRSIPNVVRVILSPGGHVLALYRQSEAQKQLYKRHSNVLLIHLLHSANATKTLLAISIVDSDSGVDYTVCFVTLPVRFLSEIVARCLRMFISHNDPSAVKVVVVNREELLPNVRKAFPMADHLISESRMLEQVSDELSKYALEPDIHNQYCSAFAVCCSTSCEKEFGYAEASLISAPGGIGVYFETTWFEHTDIWRAIENLRRIKKGLNYGEVSKHLHRKLAQTMFF</sequence>
<dbReference type="OrthoDB" id="6354968at2759"/>
<reference evidence="1 2" key="1">
    <citation type="submission" date="2016-03" db="EMBL/GenBank/DDBJ databases">
        <title>EvidentialGene: Evidence-directed Construction of Genes on Genomes.</title>
        <authorList>
            <person name="Gilbert D.G."/>
            <person name="Choi J.-H."/>
            <person name="Mockaitis K."/>
            <person name="Colbourne J."/>
            <person name="Pfrender M."/>
        </authorList>
    </citation>
    <scope>NUCLEOTIDE SEQUENCE [LARGE SCALE GENOMIC DNA]</scope>
    <source>
        <strain evidence="1 2">Xinb3</strain>
        <tissue evidence="1">Complete organism</tissue>
    </source>
</reference>
<dbReference type="PANTHER" id="PTHR31569:SF4">
    <property type="entry name" value="SWIM-TYPE DOMAIN-CONTAINING PROTEIN"/>
    <property type="match status" value="1"/>
</dbReference>
<evidence type="ECO:0000313" key="2">
    <source>
        <dbReference type="Proteomes" id="UP000076858"/>
    </source>
</evidence>
<dbReference type="AlphaFoldDB" id="A0A0P5BXU1"/>